<keyword evidence="2" id="KW-1185">Reference proteome</keyword>
<evidence type="ECO:0000313" key="1">
    <source>
        <dbReference type="EMBL" id="KAK9964391.1"/>
    </source>
</evidence>
<evidence type="ECO:0000313" key="2">
    <source>
        <dbReference type="Proteomes" id="UP001479290"/>
    </source>
</evidence>
<dbReference type="Proteomes" id="UP001479290">
    <property type="component" value="Unassembled WGS sequence"/>
</dbReference>
<accession>A0AAW1ZV97</accession>
<proteinExistence type="predicted"/>
<protein>
    <submittedName>
        <fullName evidence="1">Uncharacterized protein</fullName>
    </submittedName>
</protein>
<gene>
    <name evidence="1" type="ORF">ABG768_005569</name>
</gene>
<comment type="caution">
    <text evidence="1">The sequence shown here is derived from an EMBL/GenBank/DDBJ whole genome shotgun (WGS) entry which is preliminary data.</text>
</comment>
<dbReference type="AlphaFoldDB" id="A0AAW1ZV97"/>
<reference evidence="1 2" key="1">
    <citation type="submission" date="2024-05" db="EMBL/GenBank/DDBJ databases">
        <title>A high-quality chromosomal-level genome assembly of Topmouth culter (Culter alburnus).</title>
        <authorList>
            <person name="Zhao H."/>
        </authorList>
    </citation>
    <scope>NUCLEOTIDE SEQUENCE [LARGE SCALE GENOMIC DNA]</scope>
    <source>
        <strain evidence="1">CATC2023</strain>
        <tissue evidence="1">Muscle</tissue>
    </source>
</reference>
<sequence>MGGRPQQAVFWPPPCFPGLLGLGESASSLGGWEDKTVPRCTVLGVQIAILGQSGGGLWHSNSSPAVAQRRKRLVPTSHLWEHSGRWIGWPDHQRRQSVWLRAYVARGCSHMQV</sequence>
<name>A0AAW1ZV97_CULAL</name>
<organism evidence="1 2">
    <name type="scientific">Culter alburnus</name>
    <name type="common">Topmouth culter</name>
    <dbReference type="NCBI Taxonomy" id="194366"/>
    <lineage>
        <taxon>Eukaryota</taxon>
        <taxon>Metazoa</taxon>
        <taxon>Chordata</taxon>
        <taxon>Craniata</taxon>
        <taxon>Vertebrata</taxon>
        <taxon>Euteleostomi</taxon>
        <taxon>Actinopterygii</taxon>
        <taxon>Neopterygii</taxon>
        <taxon>Teleostei</taxon>
        <taxon>Ostariophysi</taxon>
        <taxon>Cypriniformes</taxon>
        <taxon>Xenocyprididae</taxon>
        <taxon>Xenocypridinae</taxon>
        <taxon>Culter</taxon>
    </lineage>
</organism>
<dbReference type="EMBL" id="JAWDJR010000013">
    <property type="protein sequence ID" value="KAK9964391.1"/>
    <property type="molecule type" value="Genomic_DNA"/>
</dbReference>